<sequence length="295" mass="32850">MVLQNKHKRLASARWNKARGNPTKQYQGRNLGVDQQRNGGDHSNGEEEDRSEDDEDTGEDDEGKGEVHGGEEEEEEDDTAFPTIRSRPSERPNASSDKPLPQSSQSTEKSFARRPLKSNEDRYAEPEVDPYAEVEPTSDDEREAHNLSILMKHRLDLSTSPLPELRDDSTDPSIDHALKLRMQTRSGGKKVLHLSSASSSTSSLRTNKPAGQGRVVPGEDSWDQASMEEMNRERAKADAISDVKARLLSAQFQRSNAPSPSLNNRPTYKSKIQPPSSSATKNRQVDDVDDFLNSL</sequence>
<feature type="region of interest" description="Disordered" evidence="1">
    <location>
        <begin position="250"/>
        <end position="295"/>
    </location>
</feature>
<feature type="region of interest" description="Disordered" evidence="1">
    <location>
        <begin position="1"/>
        <end position="147"/>
    </location>
</feature>
<feature type="region of interest" description="Disordered" evidence="1">
    <location>
        <begin position="183"/>
        <end position="238"/>
    </location>
</feature>
<feature type="compositionally biased region" description="Basic and acidic residues" evidence="1">
    <location>
        <begin position="229"/>
        <end position="238"/>
    </location>
</feature>
<feature type="compositionally biased region" description="Polar residues" evidence="1">
    <location>
        <begin position="273"/>
        <end position="282"/>
    </location>
</feature>
<organism evidence="2">
    <name type="scientific">Phaffia rhodozyma</name>
    <name type="common">Yeast</name>
    <name type="synonym">Xanthophyllomyces dendrorhous</name>
    <dbReference type="NCBI Taxonomy" id="264483"/>
    <lineage>
        <taxon>Eukaryota</taxon>
        <taxon>Fungi</taxon>
        <taxon>Dikarya</taxon>
        <taxon>Basidiomycota</taxon>
        <taxon>Agaricomycotina</taxon>
        <taxon>Tremellomycetes</taxon>
        <taxon>Cystofilobasidiales</taxon>
        <taxon>Mrakiaceae</taxon>
        <taxon>Phaffia</taxon>
    </lineage>
</organism>
<name>A0A0F7SLW9_PHARH</name>
<feature type="compositionally biased region" description="Acidic residues" evidence="1">
    <location>
        <begin position="46"/>
        <end position="63"/>
    </location>
</feature>
<protein>
    <submittedName>
        <fullName evidence="2">Uncharacterized protein</fullName>
    </submittedName>
</protein>
<feature type="compositionally biased region" description="Basic residues" evidence="1">
    <location>
        <begin position="1"/>
        <end position="11"/>
    </location>
</feature>
<dbReference type="EMBL" id="LN483345">
    <property type="protein sequence ID" value="CDZ98399.1"/>
    <property type="molecule type" value="Genomic_DNA"/>
</dbReference>
<evidence type="ECO:0000256" key="1">
    <source>
        <dbReference type="SAM" id="MobiDB-lite"/>
    </source>
</evidence>
<accession>A0A0F7SLW9</accession>
<evidence type="ECO:0000313" key="2">
    <source>
        <dbReference type="EMBL" id="CDZ98399.1"/>
    </source>
</evidence>
<feature type="compositionally biased region" description="Polar residues" evidence="1">
    <location>
        <begin position="92"/>
        <end position="109"/>
    </location>
</feature>
<dbReference type="AlphaFoldDB" id="A0A0F7SLW9"/>
<feature type="compositionally biased region" description="Acidic residues" evidence="1">
    <location>
        <begin position="126"/>
        <end position="141"/>
    </location>
</feature>
<proteinExistence type="predicted"/>
<reference evidence="2" key="1">
    <citation type="submission" date="2014-08" db="EMBL/GenBank/DDBJ databases">
        <authorList>
            <person name="Sharma Rahul"/>
            <person name="Thines Marco"/>
        </authorList>
    </citation>
    <scope>NUCLEOTIDE SEQUENCE</scope>
</reference>
<feature type="compositionally biased region" description="Polar residues" evidence="1">
    <location>
        <begin position="250"/>
        <end position="267"/>
    </location>
</feature>
<feature type="compositionally biased region" description="Polar residues" evidence="1">
    <location>
        <begin position="22"/>
        <end position="38"/>
    </location>
</feature>